<evidence type="ECO:0000259" key="1">
    <source>
        <dbReference type="Pfam" id="PF03544"/>
    </source>
</evidence>
<dbReference type="Gene3D" id="3.30.1150.10">
    <property type="match status" value="1"/>
</dbReference>
<dbReference type="SUPFAM" id="SSF74653">
    <property type="entry name" value="TolA/TonB C-terminal domain"/>
    <property type="match status" value="1"/>
</dbReference>
<dbReference type="Proteomes" id="UP000198379">
    <property type="component" value="Unassembled WGS sequence"/>
</dbReference>
<sequence>MRNLLIITFLFFSHGQLFSQDVEEVEDTGEIVDVPFAVIENVPVYPGCIGEDNDVLRKCMANNVSAFVNKKFNLRKASKGLEPGNYEIFVFFKIDKEGYITNIRSRAPNEKIEKEAIKVIEKLPRMKPGEFKGKKVAVIYTLPITFNVE</sequence>
<dbReference type="EMBL" id="FZNY01000004">
    <property type="protein sequence ID" value="SNR88966.1"/>
    <property type="molecule type" value="Genomic_DNA"/>
</dbReference>
<dbReference type="Pfam" id="PF03544">
    <property type="entry name" value="TonB_C"/>
    <property type="match status" value="1"/>
</dbReference>
<proteinExistence type="predicted"/>
<feature type="domain" description="TonB C-terminal" evidence="1">
    <location>
        <begin position="89"/>
        <end position="147"/>
    </location>
</feature>
<name>A0A238ZZV5_9FLAO</name>
<protein>
    <submittedName>
        <fullName evidence="2">TonB protein C-terminal</fullName>
    </submittedName>
</protein>
<gene>
    <name evidence="2" type="ORF">SAMN06265376_10459</name>
</gene>
<dbReference type="RefSeq" id="WP_089371884.1">
    <property type="nucleotide sequence ID" value="NZ_BMEP01000007.1"/>
</dbReference>
<reference evidence="2 3" key="1">
    <citation type="submission" date="2017-06" db="EMBL/GenBank/DDBJ databases">
        <authorList>
            <person name="Kim H.J."/>
            <person name="Triplett B.A."/>
        </authorList>
    </citation>
    <scope>NUCLEOTIDE SEQUENCE [LARGE SCALE GENOMIC DNA]</scope>
    <source>
        <strain evidence="2 3">DSM 25597</strain>
    </source>
</reference>
<dbReference type="InterPro" id="IPR037682">
    <property type="entry name" value="TonB_C"/>
</dbReference>
<keyword evidence="3" id="KW-1185">Reference proteome</keyword>
<accession>A0A238ZZV5</accession>
<evidence type="ECO:0000313" key="3">
    <source>
        <dbReference type="Proteomes" id="UP000198379"/>
    </source>
</evidence>
<organism evidence="2 3">
    <name type="scientific">Dokdonia pacifica</name>
    <dbReference type="NCBI Taxonomy" id="1627892"/>
    <lineage>
        <taxon>Bacteria</taxon>
        <taxon>Pseudomonadati</taxon>
        <taxon>Bacteroidota</taxon>
        <taxon>Flavobacteriia</taxon>
        <taxon>Flavobacteriales</taxon>
        <taxon>Flavobacteriaceae</taxon>
        <taxon>Dokdonia</taxon>
    </lineage>
</organism>
<dbReference type="AlphaFoldDB" id="A0A238ZZV5"/>
<evidence type="ECO:0000313" key="2">
    <source>
        <dbReference type="EMBL" id="SNR88966.1"/>
    </source>
</evidence>
<dbReference type="GO" id="GO:0055085">
    <property type="term" value="P:transmembrane transport"/>
    <property type="evidence" value="ECO:0007669"/>
    <property type="project" value="InterPro"/>
</dbReference>
<dbReference type="OrthoDB" id="1522859at2"/>